<dbReference type="AlphaFoldDB" id="A0A975CQ28"/>
<evidence type="ECO:0000313" key="3">
    <source>
        <dbReference type="Proteomes" id="UP000663920"/>
    </source>
</evidence>
<gene>
    <name evidence="2" type="ORF">J3359_04685</name>
</gene>
<proteinExistence type="predicted"/>
<name>A0A975CQ28_9FLAO</name>
<evidence type="ECO:0000256" key="1">
    <source>
        <dbReference type="SAM" id="SignalP"/>
    </source>
</evidence>
<accession>A0A975CQ28</accession>
<feature type="chain" id="PRO_5038030339" description="Outer membrane protein beta-barrel domain-containing protein" evidence="1">
    <location>
        <begin position="21"/>
        <end position="128"/>
    </location>
</feature>
<protein>
    <recommendedName>
        <fullName evidence="4">Outer membrane protein beta-barrel domain-containing protein</fullName>
    </recommendedName>
</protein>
<organism evidence="2 3">
    <name type="scientific">Polaribacter cellanae</name>
    <dbReference type="NCBI Taxonomy" id="2818493"/>
    <lineage>
        <taxon>Bacteria</taxon>
        <taxon>Pseudomonadati</taxon>
        <taxon>Bacteroidota</taxon>
        <taxon>Flavobacteriia</taxon>
        <taxon>Flavobacteriales</taxon>
        <taxon>Flavobacteriaceae</taxon>
    </lineage>
</organism>
<dbReference type="RefSeq" id="WP_208079589.1">
    <property type="nucleotide sequence ID" value="NZ_CP071869.1"/>
</dbReference>
<sequence length="128" mass="14373">MKKILSVLCICLSLTCFSQKTDFWNHVQYGGGFTVGFGNNQTTVGISPSAIYNFNNGFSLGTGVNYLYSKINDFTTNVYGASIISLYQTDFGIQFSSDLGTFIKQRIPCFYEGFVVFCSYNKPRKWPI</sequence>
<evidence type="ECO:0000313" key="2">
    <source>
        <dbReference type="EMBL" id="QTE23583.1"/>
    </source>
</evidence>
<feature type="signal peptide" evidence="1">
    <location>
        <begin position="1"/>
        <end position="20"/>
    </location>
</feature>
<dbReference type="KEGG" id="pcea:J3359_04685"/>
<evidence type="ECO:0008006" key="4">
    <source>
        <dbReference type="Google" id="ProtNLM"/>
    </source>
</evidence>
<reference evidence="2 3" key="1">
    <citation type="submission" date="2021-03" db="EMBL/GenBank/DDBJ databases">
        <title>Complete genome of Polaribacter_sp.SM13.</title>
        <authorList>
            <person name="Jeong S.W."/>
            <person name="Bae J.W."/>
        </authorList>
    </citation>
    <scope>NUCLEOTIDE SEQUENCE [LARGE SCALE GENOMIC DNA]</scope>
    <source>
        <strain evidence="2 3">SM13</strain>
    </source>
</reference>
<keyword evidence="1" id="KW-0732">Signal</keyword>
<dbReference type="EMBL" id="CP071869">
    <property type="protein sequence ID" value="QTE23583.1"/>
    <property type="molecule type" value="Genomic_DNA"/>
</dbReference>
<keyword evidence="3" id="KW-1185">Reference proteome</keyword>
<dbReference type="Proteomes" id="UP000663920">
    <property type="component" value="Chromosome"/>
</dbReference>